<feature type="compositionally biased region" description="Polar residues" evidence="1">
    <location>
        <begin position="105"/>
        <end position="126"/>
    </location>
</feature>
<evidence type="ECO:0000256" key="1">
    <source>
        <dbReference type="SAM" id="MobiDB-lite"/>
    </source>
</evidence>
<protein>
    <submittedName>
        <fullName evidence="2">ADP-ribosylation factor-like protein 2</fullName>
    </submittedName>
</protein>
<gene>
    <name evidence="2" type="primary">Arl2bp-001</name>
</gene>
<dbReference type="EMBL" id="LR783039">
    <property type="protein sequence ID" value="CAB3222883.1"/>
    <property type="molecule type" value="mRNA"/>
</dbReference>
<name>A0A6F9D6K4_9ASCI</name>
<reference evidence="2" key="1">
    <citation type="submission" date="2020-04" db="EMBL/GenBank/DDBJ databases">
        <authorList>
            <person name="Neveu A P."/>
        </authorList>
    </citation>
    <scope>NUCLEOTIDE SEQUENCE</scope>
    <source>
        <tissue evidence="2">Whole embryo</tissue>
    </source>
</reference>
<dbReference type="AlphaFoldDB" id="A0A6F9D6K4"/>
<feature type="region of interest" description="Disordered" evidence="1">
    <location>
        <begin position="76"/>
        <end position="126"/>
    </location>
</feature>
<organism evidence="2">
    <name type="scientific">Phallusia mammillata</name>
    <dbReference type="NCBI Taxonomy" id="59560"/>
    <lineage>
        <taxon>Eukaryota</taxon>
        <taxon>Metazoa</taxon>
        <taxon>Chordata</taxon>
        <taxon>Tunicata</taxon>
        <taxon>Ascidiacea</taxon>
        <taxon>Phlebobranchia</taxon>
        <taxon>Ascidiidae</taxon>
        <taxon>Phallusia</taxon>
    </lineage>
</organism>
<sequence>MGNQRPLANRTNPSNSWRNCGRNSLTPTMAKSPKPVSHRGLFWCVKPKQSNRKSTNPSVLLNRMALQKVSLLHHRKPMSQNPLHKPFKIFDESSKDVKPTKSKTETLPSIASSSQLSPCSYYTSIP</sequence>
<feature type="region of interest" description="Disordered" evidence="1">
    <location>
        <begin position="1"/>
        <end position="36"/>
    </location>
</feature>
<evidence type="ECO:0000313" key="2">
    <source>
        <dbReference type="EMBL" id="CAB3222883.1"/>
    </source>
</evidence>
<feature type="compositionally biased region" description="Basic and acidic residues" evidence="1">
    <location>
        <begin position="88"/>
        <end position="104"/>
    </location>
</feature>
<accession>A0A6F9D6K4</accession>
<proteinExistence type="evidence at transcript level"/>
<feature type="compositionally biased region" description="Polar residues" evidence="1">
    <location>
        <begin position="9"/>
        <end position="29"/>
    </location>
</feature>